<keyword evidence="10" id="KW-1185">Reference proteome</keyword>
<accession>A0ABQ1I3M9</accession>
<reference evidence="10" key="1">
    <citation type="journal article" date="2019" name="Int. J. Syst. Evol. Microbiol.">
        <title>The Global Catalogue of Microorganisms (GCM) 10K type strain sequencing project: providing services to taxonomists for standard genome sequencing and annotation.</title>
        <authorList>
            <consortium name="The Broad Institute Genomics Platform"/>
            <consortium name="The Broad Institute Genome Sequencing Center for Infectious Disease"/>
            <person name="Wu L."/>
            <person name="Ma J."/>
        </authorList>
    </citation>
    <scope>NUCLEOTIDE SEQUENCE [LARGE SCALE GENOMIC DNA]</scope>
    <source>
        <strain evidence="10">CGMCC 1.10131</strain>
    </source>
</reference>
<keyword evidence="7" id="KW-0998">Cell outer membrane</keyword>
<dbReference type="NCBIfam" id="TIGR01844">
    <property type="entry name" value="type_I_sec_TolC"/>
    <property type="match status" value="1"/>
</dbReference>
<dbReference type="Proteomes" id="UP000651977">
    <property type="component" value="Unassembled WGS sequence"/>
</dbReference>
<evidence type="ECO:0000313" key="10">
    <source>
        <dbReference type="Proteomes" id="UP000651977"/>
    </source>
</evidence>
<dbReference type="EMBL" id="BMDY01000009">
    <property type="protein sequence ID" value="GGB05577.1"/>
    <property type="molecule type" value="Genomic_DNA"/>
</dbReference>
<dbReference type="InterPro" id="IPR051906">
    <property type="entry name" value="TolC-like"/>
</dbReference>
<evidence type="ECO:0000256" key="4">
    <source>
        <dbReference type="ARBA" id="ARBA00022452"/>
    </source>
</evidence>
<name>A0ABQ1I3M9_9ALTE</name>
<evidence type="ECO:0000256" key="5">
    <source>
        <dbReference type="ARBA" id="ARBA00022692"/>
    </source>
</evidence>
<evidence type="ECO:0000256" key="6">
    <source>
        <dbReference type="ARBA" id="ARBA00023136"/>
    </source>
</evidence>
<feature type="chain" id="PRO_5046028049" evidence="8">
    <location>
        <begin position="24"/>
        <end position="441"/>
    </location>
</feature>
<keyword evidence="3" id="KW-0813">Transport</keyword>
<evidence type="ECO:0000313" key="9">
    <source>
        <dbReference type="EMBL" id="GGB05577.1"/>
    </source>
</evidence>
<keyword evidence="8" id="KW-0732">Signal</keyword>
<keyword evidence="4" id="KW-1134">Transmembrane beta strand</keyword>
<dbReference type="PANTHER" id="PTHR30026:SF20">
    <property type="entry name" value="OUTER MEMBRANE PROTEIN TOLC"/>
    <property type="match status" value="1"/>
</dbReference>
<proteinExistence type="inferred from homology"/>
<dbReference type="InterPro" id="IPR058622">
    <property type="entry name" value="TolC"/>
</dbReference>
<dbReference type="InterPro" id="IPR003423">
    <property type="entry name" value="OMP_efflux"/>
</dbReference>
<gene>
    <name evidence="9" type="ORF">GCM10007414_18690</name>
</gene>
<evidence type="ECO:0000256" key="3">
    <source>
        <dbReference type="ARBA" id="ARBA00022448"/>
    </source>
</evidence>
<protein>
    <submittedName>
        <fullName evidence="9">Outer membrane channel protein TolC</fullName>
    </submittedName>
</protein>
<dbReference type="Gene3D" id="1.20.1600.10">
    <property type="entry name" value="Outer membrane efflux proteins (OEP)"/>
    <property type="match status" value="1"/>
</dbReference>
<evidence type="ECO:0000256" key="7">
    <source>
        <dbReference type="ARBA" id="ARBA00023237"/>
    </source>
</evidence>
<evidence type="ECO:0000256" key="2">
    <source>
        <dbReference type="ARBA" id="ARBA00007613"/>
    </source>
</evidence>
<dbReference type="InterPro" id="IPR010130">
    <property type="entry name" value="T1SS_OMP_TolC"/>
</dbReference>
<organism evidence="9 10">
    <name type="scientific">Agarivorans gilvus</name>
    <dbReference type="NCBI Taxonomy" id="680279"/>
    <lineage>
        <taxon>Bacteria</taxon>
        <taxon>Pseudomonadati</taxon>
        <taxon>Pseudomonadota</taxon>
        <taxon>Gammaproteobacteria</taxon>
        <taxon>Alteromonadales</taxon>
        <taxon>Alteromonadaceae</taxon>
        <taxon>Agarivorans</taxon>
    </lineage>
</organism>
<keyword evidence="6" id="KW-0472">Membrane</keyword>
<comment type="subcellular location">
    <subcellularLocation>
        <location evidence="1">Cell outer membrane</location>
    </subcellularLocation>
</comment>
<dbReference type="NCBIfam" id="NF007002">
    <property type="entry name" value="PRK09465.1"/>
    <property type="match status" value="1"/>
</dbReference>
<comment type="caution">
    <text evidence="9">The sequence shown here is derived from an EMBL/GenBank/DDBJ whole genome shotgun (WGS) entry which is preliminary data.</text>
</comment>
<dbReference type="RefSeq" id="WP_055734234.1">
    <property type="nucleotide sequence ID" value="NZ_BMDY01000009.1"/>
</dbReference>
<feature type="signal peptide" evidence="8">
    <location>
        <begin position="1"/>
        <end position="23"/>
    </location>
</feature>
<evidence type="ECO:0000256" key="1">
    <source>
        <dbReference type="ARBA" id="ARBA00004442"/>
    </source>
</evidence>
<dbReference type="PANTHER" id="PTHR30026">
    <property type="entry name" value="OUTER MEMBRANE PROTEIN TOLC"/>
    <property type="match status" value="1"/>
</dbReference>
<comment type="similarity">
    <text evidence="2">Belongs to the outer membrane factor (OMF) (TC 1.B.17) family.</text>
</comment>
<evidence type="ECO:0000256" key="8">
    <source>
        <dbReference type="SAM" id="SignalP"/>
    </source>
</evidence>
<keyword evidence="5" id="KW-0812">Transmembrane</keyword>
<sequence length="441" mass="48177">MKLKIKSLILACGISPLAFQAQADDLLQIYQLAQEKDPVILQSKAQRDVAFEQITESRASLLPQIGFSAGAKYTTTNNDSVDSLTNTNASVGLSQSIYSQSNWTSLSISEKNATRVEAIYGNDVQSLIIRVSEAYFNVLRAIDNVRFVEANKTAVGRQLEQTKQRFNVGLTAITDVHEAQAEYDRTLAQEIQARNNLSNSYEGLRQLTGLEHRELNVLNTERFEPSPLSQGANYWLDTAIDRNLQLNAQRIGKEIAKEQIDLAQSGHLPTLDLTAGIGYDNNSYGNDFTDAAQGGGYTAGNIGLEFNWPIYLGGSINSRVKQAQFSYIASSEALEQTFRSVQSTVNSVVNNVSASIGSVKAFEQTVISSQSALEATEAGFEVGTRTIVDVQDATRNLYSAKSDLANARYDYILNMLALKQAAGTLSEEDVVLVNSGLMPPQ</sequence>
<dbReference type="Pfam" id="PF02321">
    <property type="entry name" value="OEP"/>
    <property type="match status" value="2"/>
</dbReference>
<dbReference type="SUPFAM" id="SSF56954">
    <property type="entry name" value="Outer membrane efflux proteins (OEP)"/>
    <property type="match status" value="1"/>
</dbReference>